<dbReference type="RefSeq" id="WP_372817145.1">
    <property type="nucleotide sequence ID" value="NZ_CP122538.1"/>
</dbReference>
<feature type="transmembrane region" description="Helical" evidence="1">
    <location>
        <begin position="101"/>
        <end position="121"/>
    </location>
</feature>
<sequence>MRERVKSSLPYILLYSFALLLASLLHLPQIYSDVLMGFLLFMLVGEIVVIITGIPGIRVLFGGLGLGISLYYSPIRYNDVLSPMILGFSMFYVAPRLSQGFAFLLQGIGLSILLYSFSKIFEPLESMFYSAFLLTLLGYILASLEGFGILKGEAIRENVKAFPIAGLLLGTYSLNLSYLGFLGFLLKLFSMVTGLYLLSYLTIAGISKKSEEEAIVGELDIKIEEDFKKDPMLKEAEDAVKEFVVKGNKLPLLTYIAFYGVQAGLPKDKLMRLLEPLANYEKRKYSNLAPKWWVKLMEKREAKRREDIVKEISRRIRNE</sequence>
<evidence type="ECO:0008006" key="4">
    <source>
        <dbReference type="Google" id="ProtNLM"/>
    </source>
</evidence>
<reference evidence="2 3" key="1">
    <citation type="submission" date="2023-03" db="EMBL/GenBank/DDBJ databases">
        <title>Speciation in Pyrococcus: adaptation to high temperature as a mechanism.</title>
        <authorList>
            <person name="Gu J."/>
        </authorList>
    </citation>
    <scope>NUCLEOTIDE SEQUENCE [LARGE SCALE GENOMIC DNA]</scope>
    <source>
        <strain evidence="2 3">LMOA34</strain>
    </source>
</reference>
<comment type="caution">
    <text evidence="2">The sequence shown here is derived from an EMBL/GenBank/DDBJ whole genome shotgun (WGS) entry which is preliminary data.</text>
</comment>
<dbReference type="Proteomes" id="UP001571980">
    <property type="component" value="Unassembled WGS sequence"/>
</dbReference>
<name>A0ABV4T8P7_9EURY</name>
<protein>
    <recommendedName>
        <fullName evidence="4">DUF2232 domain-containing protein</fullName>
    </recommendedName>
</protein>
<evidence type="ECO:0000313" key="2">
    <source>
        <dbReference type="EMBL" id="MFA4805043.1"/>
    </source>
</evidence>
<evidence type="ECO:0000313" key="3">
    <source>
        <dbReference type="Proteomes" id="UP001571980"/>
    </source>
</evidence>
<feature type="transmembrane region" description="Helical" evidence="1">
    <location>
        <begin position="38"/>
        <end position="57"/>
    </location>
</feature>
<feature type="transmembrane region" description="Helical" evidence="1">
    <location>
        <begin position="127"/>
        <end position="150"/>
    </location>
</feature>
<dbReference type="EMBL" id="JARRIG010000006">
    <property type="protein sequence ID" value="MFA4805043.1"/>
    <property type="molecule type" value="Genomic_DNA"/>
</dbReference>
<proteinExistence type="predicted"/>
<keyword evidence="1" id="KW-0812">Transmembrane</keyword>
<keyword evidence="1" id="KW-1133">Transmembrane helix</keyword>
<gene>
    <name evidence="2" type="ORF">P8X34_09940</name>
</gene>
<keyword evidence="3" id="KW-1185">Reference proteome</keyword>
<keyword evidence="1" id="KW-0472">Membrane</keyword>
<organism evidence="2 3">
    <name type="scientific">Pyrococcus kukulkanii</name>
    <dbReference type="NCBI Taxonomy" id="1609559"/>
    <lineage>
        <taxon>Archaea</taxon>
        <taxon>Methanobacteriati</taxon>
        <taxon>Methanobacteriota</taxon>
        <taxon>Thermococci</taxon>
        <taxon>Thermococcales</taxon>
        <taxon>Thermococcaceae</taxon>
        <taxon>Pyrococcus</taxon>
    </lineage>
</organism>
<feature type="transmembrane region" description="Helical" evidence="1">
    <location>
        <begin position="12"/>
        <end position="31"/>
    </location>
</feature>
<accession>A0ABV4T8P7</accession>
<feature type="transmembrane region" description="Helical" evidence="1">
    <location>
        <begin position="162"/>
        <end position="182"/>
    </location>
</feature>
<evidence type="ECO:0000256" key="1">
    <source>
        <dbReference type="SAM" id="Phobius"/>
    </source>
</evidence>